<name>A0AAP6XKU9_9CORY</name>
<dbReference type="InterPro" id="IPR002035">
    <property type="entry name" value="VWF_A"/>
</dbReference>
<feature type="domain" description="VWFA" evidence="1">
    <location>
        <begin position="289"/>
        <end position="460"/>
    </location>
</feature>
<dbReference type="SUPFAM" id="SSF53300">
    <property type="entry name" value="vWA-like"/>
    <property type="match status" value="1"/>
</dbReference>
<reference evidence="2 3" key="1">
    <citation type="submission" date="2020-03" db="EMBL/GenBank/DDBJ databases">
        <title>Draft genome sequences of bacterial isolates from the female urobiome.</title>
        <authorList>
            <person name="Miller-Ensminger T."/>
            <person name="Wolfe A.J."/>
            <person name="Putonti C."/>
        </authorList>
    </citation>
    <scope>NUCLEOTIDE SEQUENCE [LARGE SCALE GENOMIC DNA]</scope>
    <source>
        <strain evidence="2 3">UMB8490</strain>
    </source>
</reference>
<dbReference type="EMBL" id="JAAUVV010000014">
    <property type="protein sequence ID" value="NJJ04259.1"/>
    <property type="molecule type" value="Genomic_DNA"/>
</dbReference>
<dbReference type="AlphaFoldDB" id="A0AAP6XKU9"/>
<protein>
    <submittedName>
        <fullName evidence="2">VWA domain-containing protein</fullName>
    </submittedName>
</protein>
<comment type="caution">
    <text evidence="2">The sequence shown here is derived from an EMBL/GenBank/DDBJ whole genome shotgun (WGS) entry which is preliminary data.</text>
</comment>
<dbReference type="Proteomes" id="UP000591626">
    <property type="component" value="Unassembled WGS sequence"/>
</dbReference>
<dbReference type="RefSeq" id="WP_167616799.1">
    <property type="nucleotide sequence ID" value="NZ_JAAUVV010000014.1"/>
</dbReference>
<sequence length="460" mass="47616">MARHASGKNNFRLAGWLIALLVALAVAAVLAVVLWQRDGADSSAAAPDCVSGELVLPVAASDEKVGRALIDDYAAANPVVRDYCIKPQYVDSIKEAAVYIAPNTSITHTALKSAERTAAVADPQAVHSEPVGVAGTEQVKLEDVKTESVLFPVEEEPEASALVAAKVAGNDNDAVKALTDQRLGRLADFAGADGKLVATAEDSVPEGLSFTSVGADIVYAAIPLNQNDAVNEDQARAGQDFARAAAEKFDGSEKDQPVISDLVWAAALPSGGEKLGDQAEAAKVIEPVNTLFLLDTSEAMAPFIEPAKDAIGNTALELAGAGKEVGLWNYSSPLTPGVVNGFRQNISVSPDAESVNVAVRRFLVGGVPQTREALQAAAATYGNANAPMRIVLVTTGTADAGDDAAFIDGFRQAAGNNLDLTVVRVGEGDPDAALEQIAKKHVDAKTAENIADAVKQAAGF</sequence>
<gene>
    <name evidence="2" type="ORF">HC138_07850</name>
</gene>
<evidence type="ECO:0000259" key="1">
    <source>
        <dbReference type="PROSITE" id="PS50234"/>
    </source>
</evidence>
<dbReference type="InterPro" id="IPR036465">
    <property type="entry name" value="vWFA_dom_sf"/>
</dbReference>
<evidence type="ECO:0000313" key="2">
    <source>
        <dbReference type="EMBL" id="NJJ04259.1"/>
    </source>
</evidence>
<proteinExistence type="predicted"/>
<organism evidence="2 3">
    <name type="scientific">Corynebacterium coyleae</name>
    <dbReference type="NCBI Taxonomy" id="53374"/>
    <lineage>
        <taxon>Bacteria</taxon>
        <taxon>Bacillati</taxon>
        <taxon>Actinomycetota</taxon>
        <taxon>Actinomycetes</taxon>
        <taxon>Mycobacteriales</taxon>
        <taxon>Corynebacteriaceae</taxon>
        <taxon>Corynebacterium</taxon>
    </lineage>
</organism>
<dbReference type="PROSITE" id="PS50234">
    <property type="entry name" value="VWFA"/>
    <property type="match status" value="1"/>
</dbReference>
<accession>A0AAP6XKU9</accession>
<dbReference type="Gene3D" id="3.40.50.410">
    <property type="entry name" value="von Willebrand factor, type A domain"/>
    <property type="match status" value="1"/>
</dbReference>
<dbReference type="SMART" id="SM00327">
    <property type="entry name" value="VWA"/>
    <property type="match status" value="1"/>
</dbReference>
<evidence type="ECO:0000313" key="3">
    <source>
        <dbReference type="Proteomes" id="UP000591626"/>
    </source>
</evidence>